<dbReference type="AlphaFoldDB" id="A0A6A7ASL5"/>
<evidence type="ECO:0000313" key="4">
    <source>
        <dbReference type="Proteomes" id="UP000799423"/>
    </source>
</evidence>
<sequence length="179" mass="20681">MVSNRLSKVAKHITKKKGKTPNLHENSRDTQRLQRAAGRDDKINRLAKVREAQNRTYLLRIKSFQSFTTEHENPLTIPELQAMIEDYLGRDDEELAKLKADRRPGRPPMTRQTMIEQNQATEQDEYAAGFWVPDLEDAAVLRKLKEWNGQWANLATLKFARISKEGFKKESSFPPKGMS</sequence>
<gene>
    <name evidence="3" type="ORF">T440DRAFT_492991</name>
</gene>
<dbReference type="PANTHER" id="PTHR13349">
    <property type="entry name" value="TRANSLATION MACHINERY-ASSOCIATED PROTEIN 16"/>
    <property type="match status" value="1"/>
</dbReference>
<dbReference type="Pfam" id="PF11176">
    <property type="entry name" value="Tma16"/>
    <property type="match status" value="1"/>
</dbReference>
<feature type="compositionally biased region" description="Basic and acidic residues" evidence="2">
    <location>
        <begin position="25"/>
        <end position="40"/>
    </location>
</feature>
<dbReference type="GO" id="GO:0005634">
    <property type="term" value="C:nucleus"/>
    <property type="evidence" value="ECO:0007669"/>
    <property type="project" value="TreeGrafter"/>
</dbReference>
<accession>A0A6A7ASL5</accession>
<dbReference type="Gene3D" id="1.20.1440.170">
    <property type="entry name" value="Translation machinery-associated protein 16-like"/>
    <property type="match status" value="1"/>
</dbReference>
<evidence type="ECO:0000313" key="3">
    <source>
        <dbReference type="EMBL" id="KAF2846043.1"/>
    </source>
</evidence>
<organism evidence="3 4">
    <name type="scientific">Plenodomus tracheiphilus IPT5</name>
    <dbReference type="NCBI Taxonomy" id="1408161"/>
    <lineage>
        <taxon>Eukaryota</taxon>
        <taxon>Fungi</taxon>
        <taxon>Dikarya</taxon>
        <taxon>Ascomycota</taxon>
        <taxon>Pezizomycotina</taxon>
        <taxon>Dothideomycetes</taxon>
        <taxon>Pleosporomycetidae</taxon>
        <taxon>Pleosporales</taxon>
        <taxon>Pleosporineae</taxon>
        <taxon>Leptosphaeriaceae</taxon>
        <taxon>Plenodomus</taxon>
    </lineage>
</organism>
<comment type="similarity">
    <text evidence="1">Belongs to the TMA16 family.</text>
</comment>
<dbReference type="InterPro" id="IPR021346">
    <property type="entry name" value="Tma16"/>
</dbReference>
<reference evidence="3" key="1">
    <citation type="submission" date="2020-01" db="EMBL/GenBank/DDBJ databases">
        <authorList>
            <consortium name="DOE Joint Genome Institute"/>
            <person name="Haridas S."/>
            <person name="Albert R."/>
            <person name="Binder M."/>
            <person name="Bloem J."/>
            <person name="Labutti K."/>
            <person name="Salamov A."/>
            <person name="Andreopoulos B."/>
            <person name="Baker S.E."/>
            <person name="Barry K."/>
            <person name="Bills G."/>
            <person name="Bluhm B.H."/>
            <person name="Cannon C."/>
            <person name="Castanera R."/>
            <person name="Culley D.E."/>
            <person name="Daum C."/>
            <person name="Ezra D."/>
            <person name="Gonzalez J.B."/>
            <person name="Henrissat B."/>
            <person name="Kuo A."/>
            <person name="Liang C."/>
            <person name="Lipzen A."/>
            <person name="Lutzoni F."/>
            <person name="Magnuson J."/>
            <person name="Mondo S."/>
            <person name="Nolan M."/>
            <person name="Ohm R."/>
            <person name="Pangilinan J."/>
            <person name="Park H.-J."/>
            <person name="Ramirez L."/>
            <person name="Alfaro M."/>
            <person name="Sun H."/>
            <person name="Tritt A."/>
            <person name="Yoshinaga Y."/>
            <person name="Zwiers L.-H."/>
            <person name="Turgeon B.G."/>
            <person name="Goodwin S.B."/>
            <person name="Spatafora J.W."/>
            <person name="Crous P.W."/>
            <person name="Grigoriev I.V."/>
        </authorList>
    </citation>
    <scope>NUCLEOTIDE SEQUENCE</scope>
    <source>
        <strain evidence="3">IPT5</strain>
    </source>
</reference>
<dbReference type="Proteomes" id="UP000799423">
    <property type="component" value="Unassembled WGS sequence"/>
</dbReference>
<dbReference type="OrthoDB" id="270284at2759"/>
<feature type="region of interest" description="Disordered" evidence="2">
    <location>
        <begin position="1"/>
        <end position="40"/>
    </location>
</feature>
<evidence type="ECO:0000256" key="1">
    <source>
        <dbReference type="ARBA" id="ARBA00034127"/>
    </source>
</evidence>
<name>A0A6A7ASL5_9PLEO</name>
<keyword evidence="4" id="KW-1185">Reference proteome</keyword>
<evidence type="ECO:0000256" key="2">
    <source>
        <dbReference type="SAM" id="MobiDB-lite"/>
    </source>
</evidence>
<feature type="compositionally biased region" description="Basic residues" evidence="2">
    <location>
        <begin position="8"/>
        <end position="19"/>
    </location>
</feature>
<dbReference type="PANTHER" id="PTHR13349:SF2">
    <property type="entry name" value="TRANSLATION MACHINERY-ASSOCIATED PROTEIN 16"/>
    <property type="match status" value="1"/>
</dbReference>
<protein>
    <recommendedName>
        <fullName evidence="5">Translation machinery-associated protein 16</fullName>
    </recommendedName>
</protein>
<proteinExistence type="inferred from homology"/>
<dbReference type="EMBL" id="MU006339">
    <property type="protein sequence ID" value="KAF2846043.1"/>
    <property type="molecule type" value="Genomic_DNA"/>
</dbReference>
<dbReference type="InterPro" id="IPR038356">
    <property type="entry name" value="Tma16_sf"/>
</dbReference>
<evidence type="ECO:0008006" key="5">
    <source>
        <dbReference type="Google" id="ProtNLM"/>
    </source>
</evidence>